<gene>
    <name evidence="1" type="ORF">MA16_Dca001573</name>
</gene>
<accession>A0A2I0WMT5</accession>
<dbReference type="AlphaFoldDB" id="A0A2I0WMT5"/>
<evidence type="ECO:0000313" key="2">
    <source>
        <dbReference type="Proteomes" id="UP000233837"/>
    </source>
</evidence>
<reference evidence="1 2" key="1">
    <citation type="journal article" date="2016" name="Sci. Rep.">
        <title>The Dendrobium catenatum Lindl. genome sequence provides insights into polysaccharide synthase, floral development and adaptive evolution.</title>
        <authorList>
            <person name="Zhang G.Q."/>
            <person name="Xu Q."/>
            <person name="Bian C."/>
            <person name="Tsai W.C."/>
            <person name="Yeh C.M."/>
            <person name="Liu K.W."/>
            <person name="Yoshida K."/>
            <person name="Zhang L.S."/>
            <person name="Chang S.B."/>
            <person name="Chen F."/>
            <person name="Shi Y."/>
            <person name="Su Y.Y."/>
            <person name="Zhang Y.Q."/>
            <person name="Chen L.J."/>
            <person name="Yin Y."/>
            <person name="Lin M."/>
            <person name="Huang H."/>
            <person name="Deng H."/>
            <person name="Wang Z.W."/>
            <person name="Zhu S.L."/>
            <person name="Zhao X."/>
            <person name="Deng C."/>
            <person name="Niu S.C."/>
            <person name="Huang J."/>
            <person name="Wang M."/>
            <person name="Liu G.H."/>
            <person name="Yang H.J."/>
            <person name="Xiao X.J."/>
            <person name="Hsiao Y.Y."/>
            <person name="Wu W.L."/>
            <person name="Chen Y.Y."/>
            <person name="Mitsuda N."/>
            <person name="Ohme-Takagi M."/>
            <person name="Luo Y.B."/>
            <person name="Van de Peer Y."/>
            <person name="Liu Z.J."/>
        </authorList>
    </citation>
    <scope>NUCLEOTIDE SEQUENCE [LARGE SCALE GENOMIC DNA]</scope>
    <source>
        <tissue evidence="1">The whole plant</tissue>
    </source>
</reference>
<dbReference type="Proteomes" id="UP000233837">
    <property type="component" value="Unassembled WGS sequence"/>
</dbReference>
<reference evidence="1 2" key="2">
    <citation type="journal article" date="2017" name="Nature">
        <title>The Apostasia genome and the evolution of orchids.</title>
        <authorList>
            <person name="Zhang G.Q."/>
            <person name="Liu K.W."/>
            <person name="Li Z."/>
            <person name="Lohaus R."/>
            <person name="Hsiao Y.Y."/>
            <person name="Niu S.C."/>
            <person name="Wang J.Y."/>
            <person name="Lin Y.C."/>
            <person name="Xu Q."/>
            <person name="Chen L.J."/>
            <person name="Yoshida K."/>
            <person name="Fujiwara S."/>
            <person name="Wang Z.W."/>
            <person name="Zhang Y.Q."/>
            <person name="Mitsuda N."/>
            <person name="Wang M."/>
            <person name="Liu G.H."/>
            <person name="Pecoraro L."/>
            <person name="Huang H.X."/>
            <person name="Xiao X.J."/>
            <person name="Lin M."/>
            <person name="Wu X.Y."/>
            <person name="Wu W.L."/>
            <person name="Chen Y.Y."/>
            <person name="Chang S.B."/>
            <person name="Sakamoto S."/>
            <person name="Ohme-Takagi M."/>
            <person name="Yagi M."/>
            <person name="Zeng S.J."/>
            <person name="Shen C.Y."/>
            <person name="Yeh C.M."/>
            <person name="Luo Y.B."/>
            <person name="Tsai W.C."/>
            <person name="Van de Peer Y."/>
            <person name="Liu Z.J."/>
        </authorList>
    </citation>
    <scope>NUCLEOTIDE SEQUENCE [LARGE SCALE GENOMIC DNA]</scope>
    <source>
        <tissue evidence="1">The whole plant</tissue>
    </source>
</reference>
<keyword evidence="2" id="KW-1185">Reference proteome</keyword>
<protein>
    <submittedName>
        <fullName evidence="1">Uncharacterized protein</fullName>
    </submittedName>
</protein>
<sequence>MWHDFLKKLFDWPYFHLLNHSRVRKRDRAWESLKNIKGSLGGASDTDLLRVYAVSKLVELFL</sequence>
<dbReference type="EMBL" id="KZ502537">
    <property type="protein sequence ID" value="PKU76967.1"/>
    <property type="molecule type" value="Genomic_DNA"/>
</dbReference>
<proteinExistence type="predicted"/>
<evidence type="ECO:0000313" key="1">
    <source>
        <dbReference type="EMBL" id="PKU76967.1"/>
    </source>
</evidence>
<name>A0A2I0WMT5_9ASPA</name>
<organism evidence="1 2">
    <name type="scientific">Dendrobium catenatum</name>
    <dbReference type="NCBI Taxonomy" id="906689"/>
    <lineage>
        <taxon>Eukaryota</taxon>
        <taxon>Viridiplantae</taxon>
        <taxon>Streptophyta</taxon>
        <taxon>Embryophyta</taxon>
        <taxon>Tracheophyta</taxon>
        <taxon>Spermatophyta</taxon>
        <taxon>Magnoliopsida</taxon>
        <taxon>Liliopsida</taxon>
        <taxon>Asparagales</taxon>
        <taxon>Orchidaceae</taxon>
        <taxon>Epidendroideae</taxon>
        <taxon>Malaxideae</taxon>
        <taxon>Dendrobiinae</taxon>
        <taxon>Dendrobium</taxon>
    </lineage>
</organism>